<dbReference type="EMBL" id="OOIL02003256">
    <property type="protein sequence ID" value="VFQ86770.1"/>
    <property type="molecule type" value="Genomic_DNA"/>
</dbReference>
<keyword evidence="2" id="KW-1133">Transmembrane helix</keyword>
<evidence type="ECO:0000256" key="1">
    <source>
        <dbReference type="SAM" id="MobiDB-lite"/>
    </source>
</evidence>
<keyword evidence="4" id="KW-1185">Reference proteome</keyword>
<feature type="region of interest" description="Disordered" evidence="1">
    <location>
        <begin position="1"/>
        <end position="32"/>
    </location>
</feature>
<dbReference type="Proteomes" id="UP000595140">
    <property type="component" value="Unassembled WGS sequence"/>
</dbReference>
<evidence type="ECO:0000313" key="3">
    <source>
        <dbReference type="EMBL" id="VFQ86770.1"/>
    </source>
</evidence>
<gene>
    <name evidence="3" type="ORF">CCAM_LOCUS28546</name>
</gene>
<evidence type="ECO:0000313" key="4">
    <source>
        <dbReference type="Proteomes" id="UP000595140"/>
    </source>
</evidence>
<protein>
    <submittedName>
        <fullName evidence="3">Uncharacterized protein</fullName>
    </submittedName>
</protein>
<name>A0A484MDA9_9ASTE</name>
<keyword evidence="2" id="KW-0812">Transmembrane</keyword>
<keyword evidence="2" id="KW-0472">Membrane</keyword>
<proteinExistence type="predicted"/>
<accession>A0A484MDA9</accession>
<reference evidence="3 4" key="1">
    <citation type="submission" date="2018-04" db="EMBL/GenBank/DDBJ databases">
        <authorList>
            <person name="Vogel A."/>
        </authorList>
    </citation>
    <scope>NUCLEOTIDE SEQUENCE [LARGE SCALE GENOMIC DNA]</scope>
</reference>
<dbReference type="AlphaFoldDB" id="A0A484MDA9"/>
<evidence type="ECO:0000256" key="2">
    <source>
        <dbReference type="SAM" id="Phobius"/>
    </source>
</evidence>
<feature type="transmembrane region" description="Helical" evidence="2">
    <location>
        <begin position="46"/>
        <end position="65"/>
    </location>
</feature>
<sequence>MAASSWSSIGFPGPNSSAGFLSRRNPSSRSQTTSNNIIIIAKGLKILTLLLSHIYTIYLNCVIYID</sequence>
<organism evidence="3 4">
    <name type="scientific">Cuscuta campestris</name>
    <dbReference type="NCBI Taxonomy" id="132261"/>
    <lineage>
        <taxon>Eukaryota</taxon>
        <taxon>Viridiplantae</taxon>
        <taxon>Streptophyta</taxon>
        <taxon>Embryophyta</taxon>
        <taxon>Tracheophyta</taxon>
        <taxon>Spermatophyta</taxon>
        <taxon>Magnoliopsida</taxon>
        <taxon>eudicotyledons</taxon>
        <taxon>Gunneridae</taxon>
        <taxon>Pentapetalae</taxon>
        <taxon>asterids</taxon>
        <taxon>lamiids</taxon>
        <taxon>Solanales</taxon>
        <taxon>Convolvulaceae</taxon>
        <taxon>Cuscuteae</taxon>
        <taxon>Cuscuta</taxon>
        <taxon>Cuscuta subgen. Grammica</taxon>
        <taxon>Cuscuta sect. Cleistogrammica</taxon>
    </lineage>
</organism>